<evidence type="ECO:0000313" key="10">
    <source>
        <dbReference type="Proteomes" id="UP000583929"/>
    </source>
</evidence>
<dbReference type="EMBL" id="JAATIQ010000002">
    <property type="protein sequence ID" value="KAF4404350.1"/>
    <property type="molecule type" value="Genomic_DNA"/>
</dbReference>
<dbReference type="PANTHER" id="PTHR36766">
    <property type="entry name" value="PLANT BROAD-SPECTRUM MILDEW RESISTANCE PROTEIN RPW8"/>
    <property type="match status" value="1"/>
</dbReference>
<keyword evidence="1" id="KW-0677">Repeat</keyword>
<dbReference type="Pfam" id="PF23598">
    <property type="entry name" value="LRR_14"/>
    <property type="match status" value="1"/>
</dbReference>
<dbReference type="Gene3D" id="1.10.8.430">
    <property type="entry name" value="Helical domain of apoptotic protease-activating factors"/>
    <property type="match status" value="1"/>
</dbReference>
<dbReference type="GO" id="GO:0005524">
    <property type="term" value="F:ATP binding"/>
    <property type="evidence" value="ECO:0007669"/>
    <property type="project" value="UniProtKB-KW"/>
</dbReference>
<evidence type="ECO:0000259" key="6">
    <source>
        <dbReference type="Pfam" id="PF18052"/>
    </source>
</evidence>
<evidence type="ECO:0000256" key="4">
    <source>
        <dbReference type="ARBA" id="ARBA00022840"/>
    </source>
</evidence>
<keyword evidence="10" id="KW-1185">Reference proteome</keyword>
<evidence type="ECO:0000256" key="2">
    <source>
        <dbReference type="ARBA" id="ARBA00022741"/>
    </source>
</evidence>
<name>A0A7J6IBA6_CANSA</name>
<dbReference type="Pfam" id="PF18052">
    <property type="entry name" value="Rx_N"/>
    <property type="match status" value="1"/>
</dbReference>
<dbReference type="Gene3D" id="3.40.50.300">
    <property type="entry name" value="P-loop containing nucleotide triphosphate hydrolases"/>
    <property type="match status" value="1"/>
</dbReference>
<dbReference type="FunFam" id="3.40.50.300:FF:001091">
    <property type="entry name" value="Probable disease resistance protein At1g61300"/>
    <property type="match status" value="1"/>
</dbReference>
<dbReference type="InterPro" id="IPR042197">
    <property type="entry name" value="Apaf_helical"/>
</dbReference>
<feature type="domain" description="NB-ARC" evidence="5">
    <location>
        <begin position="155"/>
        <end position="333"/>
    </location>
</feature>
<evidence type="ECO:0000313" key="9">
    <source>
        <dbReference type="EMBL" id="KAF4404351.1"/>
    </source>
</evidence>
<dbReference type="PANTHER" id="PTHR36766:SF63">
    <property type="entry name" value="NB-ARC DOMAIN-CONTAINING PROTEIN"/>
    <property type="match status" value="1"/>
</dbReference>
<dbReference type="AlphaFoldDB" id="A0A7J6IBA6"/>
<organism evidence="9 10">
    <name type="scientific">Cannabis sativa</name>
    <name type="common">Hemp</name>
    <name type="synonym">Marijuana</name>
    <dbReference type="NCBI Taxonomy" id="3483"/>
    <lineage>
        <taxon>Eukaryota</taxon>
        <taxon>Viridiplantae</taxon>
        <taxon>Streptophyta</taxon>
        <taxon>Embryophyta</taxon>
        <taxon>Tracheophyta</taxon>
        <taxon>Spermatophyta</taxon>
        <taxon>Magnoliopsida</taxon>
        <taxon>eudicotyledons</taxon>
        <taxon>Gunneridae</taxon>
        <taxon>Pentapetalae</taxon>
        <taxon>rosids</taxon>
        <taxon>fabids</taxon>
        <taxon>Rosales</taxon>
        <taxon>Cannabaceae</taxon>
        <taxon>Cannabis</taxon>
    </lineage>
</organism>
<dbReference type="InterPro" id="IPR027417">
    <property type="entry name" value="P-loop_NTPase"/>
</dbReference>
<dbReference type="InterPro" id="IPR002182">
    <property type="entry name" value="NB-ARC"/>
</dbReference>
<evidence type="ECO:0000256" key="3">
    <source>
        <dbReference type="ARBA" id="ARBA00022821"/>
    </source>
</evidence>
<dbReference type="CDD" id="cd14798">
    <property type="entry name" value="RX-CC_like"/>
    <property type="match status" value="1"/>
</dbReference>
<dbReference type="InterPro" id="IPR032675">
    <property type="entry name" value="LRR_dom_sf"/>
</dbReference>
<accession>A0A7J6IBA6</accession>
<dbReference type="InterPro" id="IPR041118">
    <property type="entry name" value="Rx_N"/>
</dbReference>
<reference evidence="9 10" key="1">
    <citation type="journal article" date="2020" name="bioRxiv">
        <title>Sequence and annotation of 42 cannabis genomes reveals extensive copy number variation in cannabinoid synthesis and pathogen resistance genes.</title>
        <authorList>
            <person name="Mckernan K.J."/>
            <person name="Helbert Y."/>
            <person name="Kane L.T."/>
            <person name="Ebling H."/>
            <person name="Zhang L."/>
            <person name="Liu B."/>
            <person name="Eaton Z."/>
            <person name="Mclaughlin S."/>
            <person name="Kingan S."/>
            <person name="Baybayan P."/>
            <person name="Concepcion G."/>
            <person name="Jordan M."/>
            <person name="Riva A."/>
            <person name="Barbazuk W."/>
            <person name="Harkins T."/>
        </authorList>
    </citation>
    <scope>NUCLEOTIDE SEQUENCE [LARGE SCALE GENOMIC DNA]</scope>
    <source>
        <strain evidence="10">cv. Jamaican Lion 4</strain>
        <strain evidence="9">Father</strain>
        <tissue evidence="9">Leaf</tissue>
    </source>
</reference>
<keyword evidence="3" id="KW-0611">Plant defense</keyword>
<dbReference type="EMBL" id="JAATIQ010000002">
    <property type="protein sequence ID" value="KAF4404351.1"/>
    <property type="molecule type" value="Genomic_DNA"/>
</dbReference>
<dbReference type="SUPFAM" id="SSF52047">
    <property type="entry name" value="RNI-like"/>
    <property type="match status" value="1"/>
</dbReference>
<dbReference type="GO" id="GO:0043531">
    <property type="term" value="F:ADP binding"/>
    <property type="evidence" value="ECO:0007669"/>
    <property type="project" value="InterPro"/>
</dbReference>
<dbReference type="GO" id="GO:0051707">
    <property type="term" value="P:response to other organism"/>
    <property type="evidence" value="ECO:0007669"/>
    <property type="project" value="UniProtKB-ARBA"/>
</dbReference>
<evidence type="ECO:0000256" key="1">
    <source>
        <dbReference type="ARBA" id="ARBA00022737"/>
    </source>
</evidence>
<keyword evidence="2" id="KW-0547">Nucleotide-binding</keyword>
<evidence type="ECO:0000259" key="7">
    <source>
        <dbReference type="Pfam" id="PF23598"/>
    </source>
</evidence>
<dbReference type="InterPro" id="IPR038005">
    <property type="entry name" value="RX-like_CC"/>
</dbReference>
<evidence type="ECO:0008006" key="11">
    <source>
        <dbReference type="Google" id="ProtNLM"/>
    </source>
</evidence>
<dbReference type="InterPro" id="IPR055414">
    <property type="entry name" value="LRR_R13L4/SHOC2-like"/>
</dbReference>
<dbReference type="Proteomes" id="UP000583929">
    <property type="component" value="Unassembled WGS sequence"/>
</dbReference>
<feature type="domain" description="Disease resistance N-terminal" evidence="6">
    <location>
        <begin position="5"/>
        <end position="99"/>
    </location>
</feature>
<dbReference type="GO" id="GO:0006952">
    <property type="term" value="P:defense response"/>
    <property type="evidence" value="ECO:0007669"/>
    <property type="project" value="UniProtKB-KW"/>
</dbReference>
<sequence length="757" mass="86669">MAETAVGLVIDNLIPLLAEEAYLLSGVHNDVEEIKCDLDYIMAFLKDADVRAQTHQSMDNSNGVEVWVGKLRRAAFEVEDVIDEYTQLVAQQQGRHKHKFIGFLRRNACLVIKLKERHDIASKIQVREESTSVNVWYDPRKQSCFLKETEIVGIEDSRDELIQKVKVDSSRRIVISVVGMGGLGKTTLANQVYIRSKDSFDCHAWIEVSQSYKRVELLQKIMKKFCEARKEACPDGTDTLDEATMITKLRDYLRDKSYLVIFDDVWRTRFWDEMQSALSGDNERNGRVVITTRHVEVANFCKASSNVHIHNLQPLPPEKAWELFCNKAFRNELARNCPRHLEKLSREIVDRCQGLPLAVVVIAELDFCQVFSGNDSNCRILSRRISSVNGGCYESIQNSASELAQVRSLFVFGEEGLPHNVVRAISINFKLLKVLDFEDAPNLDHLPKNIGSLFHLKYLSIRKTKVAELPKSIGKLEHLETLDLKQSLVVELPIEIKKLKKLRHLSVRKIIEGGKVQKGIGELKALQKLYLIEVNVVGFNIFEELKKLTEMRSLGITMLRSEDNKEFCDCVQKMSHLESLSVSSITENEIIDLESISSPPQYLQRGFPNLKKLALFSLSKLSLIVIEEEALSNLETLEILYCPQLKEVSCGFQQLTKLKNVHLMELPTTFMVFQNFNIFQSVGAHIRHYYRVDGQWQLCPLLLLTPIFDSIRALELDWDSIPFENIMREIIECEFDETLVVDEISKLLPPSKKKLSR</sequence>
<evidence type="ECO:0000313" key="8">
    <source>
        <dbReference type="EMBL" id="KAF4404350.1"/>
    </source>
</evidence>
<dbReference type="PRINTS" id="PR00364">
    <property type="entry name" value="DISEASERSIST"/>
</dbReference>
<keyword evidence="4" id="KW-0067">ATP-binding</keyword>
<evidence type="ECO:0000259" key="5">
    <source>
        <dbReference type="Pfam" id="PF00931"/>
    </source>
</evidence>
<proteinExistence type="predicted"/>
<dbReference type="Gene3D" id="3.80.10.10">
    <property type="entry name" value="Ribonuclease Inhibitor"/>
    <property type="match status" value="1"/>
</dbReference>
<protein>
    <recommendedName>
        <fullName evidence="11">Disease resistance protein RPM1</fullName>
    </recommendedName>
</protein>
<dbReference type="SUPFAM" id="SSF52540">
    <property type="entry name" value="P-loop containing nucleoside triphosphate hydrolases"/>
    <property type="match status" value="1"/>
</dbReference>
<dbReference type="Pfam" id="PF00931">
    <property type="entry name" value="NB-ARC"/>
    <property type="match status" value="1"/>
</dbReference>
<dbReference type="Gene3D" id="1.20.5.4130">
    <property type="match status" value="1"/>
</dbReference>
<gene>
    <name evidence="8" type="ORF">G4B88_014806</name>
    <name evidence="9" type="ORF">G4B88_014807</name>
</gene>
<comment type="caution">
    <text evidence="9">The sequence shown here is derived from an EMBL/GenBank/DDBJ whole genome shotgun (WGS) entry which is preliminary data.</text>
</comment>
<feature type="domain" description="Disease resistance R13L4/SHOC-2-like LRR" evidence="7">
    <location>
        <begin position="405"/>
        <end position="605"/>
    </location>
</feature>